<reference evidence="1" key="1">
    <citation type="submission" date="2022-03" db="EMBL/GenBank/DDBJ databases">
        <authorList>
            <person name="Martin H S."/>
        </authorList>
    </citation>
    <scope>NUCLEOTIDE SEQUENCE</scope>
</reference>
<dbReference type="EMBL" id="OW152823">
    <property type="protein sequence ID" value="CAH2039196.1"/>
    <property type="molecule type" value="Genomic_DNA"/>
</dbReference>
<gene>
    <name evidence="1" type="ORF">IPOD504_LOCUS1553</name>
</gene>
<feature type="non-terminal residue" evidence="1">
    <location>
        <position position="90"/>
    </location>
</feature>
<evidence type="ECO:0000313" key="2">
    <source>
        <dbReference type="Proteomes" id="UP000837857"/>
    </source>
</evidence>
<evidence type="ECO:0000313" key="1">
    <source>
        <dbReference type="EMBL" id="CAH2039196.1"/>
    </source>
</evidence>
<keyword evidence="2" id="KW-1185">Reference proteome</keyword>
<name>A0ABN8HWZ4_9NEOP</name>
<sequence length="90" mass="9801">MRRIHAITANSAREPIKDSGKNPIGWAIHAEAAKANTGGETTILVCGTECFPPYAFALRLLDPVRFCAIKVYLPPAAVRCNPQLRIRAIS</sequence>
<accession>A0ABN8HWZ4</accession>
<dbReference type="Proteomes" id="UP000837857">
    <property type="component" value="Chromosome 11"/>
</dbReference>
<proteinExistence type="predicted"/>
<organism evidence="1 2">
    <name type="scientific">Iphiclides podalirius</name>
    <name type="common">scarce swallowtail</name>
    <dbReference type="NCBI Taxonomy" id="110791"/>
    <lineage>
        <taxon>Eukaryota</taxon>
        <taxon>Metazoa</taxon>
        <taxon>Ecdysozoa</taxon>
        <taxon>Arthropoda</taxon>
        <taxon>Hexapoda</taxon>
        <taxon>Insecta</taxon>
        <taxon>Pterygota</taxon>
        <taxon>Neoptera</taxon>
        <taxon>Endopterygota</taxon>
        <taxon>Lepidoptera</taxon>
        <taxon>Glossata</taxon>
        <taxon>Ditrysia</taxon>
        <taxon>Papilionoidea</taxon>
        <taxon>Papilionidae</taxon>
        <taxon>Papilioninae</taxon>
        <taxon>Iphiclides</taxon>
    </lineage>
</organism>
<protein>
    <submittedName>
        <fullName evidence="1">Uncharacterized protein</fullName>
    </submittedName>
</protein>